<dbReference type="GO" id="GO:0020037">
    <property type="term" value="F:heme binding"/>
    <property type="evidence" value="ECO:0007669"/>
    <property type="project" value="InterPro"/>
</dbReference>
<keyword evidence="3" id="KW-0560">Oxidoreductase</keyword>
<dbReference type="SUPFAM" id="SSF48264">
    <property type="entry name" value="Cytochrome P450"/>
    <property type="match status" value="1"/>
</dbReference>
<evidence type="ECO:0000256" key="2">
    <source>
        <dbReference type="ARBA" id="ARBA00022723"/>
    </source>
</evidence>
<proteinExistence type="inferred from homology"/>
<dbReference type="OMA" id="FWNLVHI"/>
<dbReference type="InterPro" id="IPR036396">
    <property type="entry name" value="Cyt_P450_sf"/>
</dbReference>
<evidence type="ECO:0000256" key="5">
    <source>
        <dbReference type="SAM" id="MobiDB-lite"/>
    </source>
</evidence>
<keyword evidence="6" id="KW-0472">Membrane</keyword>
<keyword evidence="4" id="KW-0408">Iron</keyword>
<dbReference type="AlphaFoldDB" id="C5FRK6"/>
<dbReference type="Gene3D" id="1.10.630.10">
    <property type="entry name" value="Cytochrome P450"/>
    <property type="match status" value="1"/>
</dbReference>
<evidence type="ECO:0000256" key="6">
    <source>
        <dbReference type="SAM" id="Phobius"/>
    </source>
</evidence>
<dbReference type="InterPro" id="IPR002403">
    <property type="entry name" value="Cyt_P450_E_grp-IV"/>
</dbReference>
<dbReference type="GO" id="GO:0004497">
    <property type="term" value="F:monooxygenase activity"/>
    <property type="evidence" value="ECO:0007669"/>
    <property type="project" value="InterPro"/>
</dbReference>
<evidence type="ECO:0008006" key="9">
    <source>
        <dbReference type="Google" id="ProtNLM"/>
    </source>
</evidence>
<dbReference type="PANTHER" id="PTHR24306:SF7">
    <property type="entry name" value="AHBB"/>
    <property type="match status" value="1"/>
</dbReference>
<dbReference type="OrthoDB" id="3366823at2759"/>
<keyword evidence="6" id="KW-1133">Transmembrane helix</keyword>
<dbReference type="VEuPathDB" id="FungiDB:MCYG_05328"/>
<dbReference type="PANTHER" id="PTHR24306">
    <property type="match status" value="1"/>
</dbReference>
<feature type="transmembrane region" description="Helical" evidence="6">
    <location>
        <begin position="20"/>
        <end position="39"/>
    </location>
</feature>
<evidence type="ECO:0000256" key="3">
    <source>
        <dbReference type="ARBA" id="ARBA00023002"/>
    </source>
</evidence>
<dbReference type="STRING" id="554155.C5FRK6"/>
<feature type="region of interest" description="Disordered" evidence="5">
    <location>
        <begin position="497"/>
        <end position="534"/>
    </location>
</feature>
<evidence type="ECO:0000256" key="4">
    <source>
        <dbReference type="ARBA" id="ARBA00023004"/>
    </source>
</evidence>
<dbReference type="RefSeq" id="XP_002845459.1">
    <property type="nucleotide sequence ID" value="XM_002845413.1"/>
</dbReference>
<keyword evidence="2" id="KW-0479">Metal-binding</keyword>
<evidence type="ECO:0000313" key="8">
    <source>
        <dbReference type="Proteomes" id="UP000002035"/>
    </source>
</evidence>
<comment type="similarity">
    <text evidence="1">Belongs to the cytochrome P450 family.</text>
</comment>
<organism evidence="7 8">
    <name type="scientific">Arthroderma otae (strain ATCC MYA-4605 / CBS 113480)</name>
    <name type="common">Microsporum canis</name>
    <dbReference type="NCBI Taxonomy" id="554155"/>
    <lineage>
        <taxon>Eukaryota</taxon>
        <taxon>Fungi</taxon>
        <taxon>Dikarya</taxon>
        <taxon>Ascomycota</taxon>
        <taxon>Pezizomycotina</taxon>
        <taxon>Eurotiomycetes</taxon>
        <taxon>Eurotiomycetidae</taxon>
        <taxon>Onygenales</taxon>
        <taxon>Arthrodermataceae</taxon>
        <taxon>Microsporum</taxon>
    </lineage>
</organism>
<evidence type="ECO:0000256" key="1">
    <source>
        <dbReference type="ARBA" id="ARBA00010617"/>
    </source>
</evidence>
<dbReference type="GO" id="GO:0016705">
    <property type="term" value="F:oxidoreductase activity, acting on paired donors, with incorporation or reduction of molecular oxygen"/>
    <property type="evidence" value="ECO:0007669"/>
    <property type="project" value="InterPro"/>
</dbReference>
<sequence length="598" mass="67495">MDNDTPSVPQLAIEALRQLFAHLSGWGVAIVFVLICLFTRISTQITSLSGLRTQYPDGSITPNKVPYWLPYIGHWLSLGFFRGRLLFNARLPERGAAFSFYCWGRRHVVLTTPSMVKSLFMQRQSTSAEPCINYLMDNAFGSSSRARKPGREGTYHGEAAEWTKLLTEEPYLNDLSSSLVKEVERIIPSLVSFTSSVVDQYQWERISGVTLRNEENGERACIANLYSLIGGFVGSISINLLMGKSLLDVYPNILTDVSIFNGKFNAMLLGIQRWIPFPGLVNAYLARRRLLVGLTVHNAIFSQLENGQEPEAVWRDLDDVSAAVQARMRTRIKNGYSVEYAASEDLSLLWAVTVRANALIFWNLVHILADSKLHAEVLSEIAPYAKLIRSDPTGFGIPEPPRVSLDIDKLIESCPLLLATQRETNRLYSSSFTYRKVTSDINLTESDGDAYLASRKPQTYRLSEGDFIVIPHSLRNRDPLYYKSPDKFDPRRHLARFAPDEANDEEPVNDTSPLEPHEEKKGSENAPDEEQSYSVGWDDPVSICWKLEQKKVVGILAAILVTWEIEPTKEKDWKLPSRRSGSLVDEPKDIQVTLKMRT</sequence>
<dbReference type="HOGENOM" id="CLU_018012_0_0_1"/>
<evidence type="ECO:0000313" key="7">
    <source>
        <dbReference type="EMBL" id="EEQ32509.1"/>
    </source>
</evidence>
<dbReference type="GO" id="GO:0005506">
    <property type="term" value="F:iron ion binding"/>
    <property type="evidence" value="ECO:0007669"/>
    <property type="project" value="InterPro"/>
</dbReference>
<dbReference type="eggNOG" id="KOG0684">
    <property type="taxonomic scope" value="Eukaryota"/>
</dbReference>
<name>C5FRK6_ARTOC</name>
<dbReference type="GeneID" id="9228585"/>
<dbReference type="Proteomes" id="UP000002035">
    <property type="component" value="Unassembled WGS sequence"/>
</dbReference>
<dbReference type="PRINTS" id="PR00465">
    <property type="entry name" value="EP450IV"/>
</dbReference>
<reference evidence="8" key="1">
    <citation type="journal article" date="2012" name="MBio">
        <title>Comparative genome analysis of Trichophyton rubrum and related dermatophytes reveals candidate genes involved in infection.</title>
        <authorList>
            <person name="Martinez D.A."/>
            <person name="Oliver B.G."/>
            <person name="Graeser Y."/>
            <person name="Goldberg J.M."/>
            <person name="Li W."/>
            <person name="Martinez-Rossi N.M."/>
            <person name="Monod M."/>
            <person name="Shelest E."/>
            <person name="Barton R.C."/>
            <person name="Birch E."/>
            <person name="Brakhage A.A."/>
            <person name="Chen Z."/>
            <person name="Gurr S.J."/>
            <person name="Heiman D."/>
            <person name="Heitman J."/>
            <person name="Kosti I."/>
            <person name="Rossi A."/>
            <person name="Saif S."/>
            <person name="Samalova M."/>
            <person name="Saunders C.W."/>
            <person name="Shea T."/>
            <person name="Summerbell R.C."/>
            <person name="Xu J."/>
            <person name="Young S."/>
            <person name="Zeng Q."/>
            <person name="Birren B.W."/>
            <person name="Cuomo C.A."/>
            <person name="White T.C."/>
        </authorList>
    </citation>
    <scope>NUCLEOTIDE SEQUENCE [LARGE SCALE GENOMIC DNA]</scope>
    <source>
        <strain evidence="8">ATCC MYA-4605 / CBS 113480</strain>
    </source>
</reference>
<feature type="transmembrane region" description="Helical" evidence="6">
    <location>
        <begin position="221"/>
        <end position="242"/>
    </location>
</feature>
<protein>
    <recommendedName>
        <fullName evidence="9">Cytochrome P450</fullName>
    </recommendedName>
</protein>
<accession>C5FRK6</accession>
<dbReference type="EMBL" id="DS995705">
    <property type="protein sequence ID" value="EEQ32509.1"/>
    <property type="molecule type" value="Genomic_DNA"/>
</dbReference>
<keyword evidence="8" id="KW-1185">Reference proteome</keyword>
<gene>
    <name evidence="7" type="ORF">MCYG_05328</name>
</gene>
<keyword evidence="6" id="KW-0812">Transmembrane</keyword>